<evidence type="ECO:0000313" key="3">
    <source>
        <dbReference type="Proteomes" id="UP001196413"/>
    </source>
</evidence>
<accession>A0AAD5MZ94</accession>
<feature type="region of interest" description="Disordered" evidence="1">
    <location>
        <begin position="33"/>
        <end position="61"/>
    </location>
</feature>
<dbReference type="AlphaFoldDB" id="A0AAD5MZ94"/>
<sequence>MVHDSREQVVSQRFEDLRQKMVQEARAVPNCHQPQKAVRLRASSERSSDITLTTSPHFIID</sequence>
<evidence type="ECO:0000256" key="1">
    <source>
        <dbReference type="SAM" id="MobiDB-lite"/>
    </source>
</evidence>
<proteinExistence type="predicted"/>
<dbReference type="Proteomes" id="UP001196413">
    <property type="component" value="Unassembled WGS sequence"/>
</dbReference>
<comment type="caution">
    <text evidence="2">The sequence shown here is derived from an EMBL/GenBank/DDBJ whole genome shotgun (WGS) entry which is preliminary data.</text>
</comment>
<keyword evidence="3" id="KW-1185">Reference proteome</keyword>
<reference evidence="2" key="1">
    <citation type="submission" date="2021-06" db="EMBL/GenBank/DDBJ databases">
        <title>Parelaphostrongylus tenuis whole genome reference sequence.</title>
        <authorList>
            <person name="Garwood T.J."/>
            <person name="Larsen P.A."/>
            <person name="Fountain-Jones N.M."/>
            <person name="Garbe J.R."/>
            <person name="Macchietto M.G."/>
            <person name="Kania S.A."/>
            <person name="Gerhold R.W."/>
            <person name="Richards J.E."/>
            <person name="Wolf T.M."/>
        </authorList>
    </citation>
    <scope>NUCLEOTIDE SEQUENCE</scope>
    <source>
        <strain evidence="2">MNPRO001-30</strain>
        <tissue evidence="2">Meninges</tissue>
    </source>
</reference>
<organism evidence="2 3">
    <name type="scientific">Parelaphostrongylus tenuis</name>
    <name type="common">Meningeal worm</name>
    <dbReference type="NCBI Taxonomy" id="148309"/>
    <lineage>
        <taxon>Eukaryota</taxon>
        <taxon>Metazoa</taxon>
        <taxon>Ecdysozoa</taxon>
        <taxon>Nematoda</taxon>
        <taxon>Chromadorea</taxon>
        <taxon>Rhabditida</taxon>
        <taxon>Rhabditina</taxon>
        <taxon>Rhabditomorpha</taxon>
        <taxon>Strongyloidea</taxon>
        <taxon>Metastrongylidae</taxon>
        <taxon>Parelaphostrongylus</taxon>
    </lineage>
</organism>
<name>A0AAD5MZ94_PARTN</name>
<gene>
    <name evidence="2" type="ORF">KIN20_010648</name>
</gene>
<feature type="compositionally biased region" description="Polar residues" evidence="1">
    <location>
        <begin position="49"/>
        <end position="61"/>
    </location>
</feature>
<evidence type="ECO:0000313" key="2">
    <source>
        <dbReference type="EMBL" id="KAJ1353879.1"/>
    </source>
</evidence>
<protein>
    <submittedName>
        <fullName evidence="2">Uncharacterized protein</fullName>
    </submittedName>
</protein>
<dbReference type="EMBL" id="JAHQIW010001878">
    <property type="protein sequence ID" value="KAJ1353879.1"/>
    <property type="molecule type" value="Genomic_DNA"/>
</dbReference>